<dbReference type="SUPFAM" id="SSF51735">
    <property type="entry name" value="NAD(P)-binding Rossmann-fold domains"/>
    <property type="match status" value="1"/>
</dbReference>
<reference evidence="4" key="1">
    <citation type="submission" date="2016-10" db="EMBL/GenBank/DDBJ databases">
        <authorList>
            <person name="Varghese N."/>
            <person name="Submissions S."/>
        </authorList>
    </citation>
    <scope>NUCLEOTIDE SEQUENCE [LARGE SCALE GENOMIC DNA]</scope>
    <source>
        <strain evidence="4">DSM 44675</strain>
    </source>
</reference>
<dbReference type="PRINTS" id="PR00080">
    <property type="entry name" value="SDRFAMILY"/>
</dbReference>
<dbReference type="Gene3D" id="3.40.50.720">
    <property type="entry name" value="NAD(P)-binding Rossmann-like Domain"/>
    <property type="match status" value="1"/>
</dbReference>
<organism evidence="3 4">
    <name type="scientific">Rhodococcus maanshanensis</name>
    <dbReference type="NCBI Taxonomy" id="183556"/>
    <lineage>
        <taxon>Bacteria</taxon>
        <taxon>Bacillati</taxon>
        <taxon>Actinomycetota</taxon>
        <taxon>Actinomycetes</taxon>
        <taxon>Mycobacteriales</taxon>
        <taxon>Nocardiaceae</taxon>
        <taxon>Rhodococcus</taxon>
    </lineage>
</organism>
<protein>
    <submittedName>
        <fullName evidence="3">NAD(P)-dependent dehydrogenase, short-chain alcohol dehydrogenase family</fullName>
    </submittedName>
</protein>
<proteinExistence type="inferred from homology"/>
<evidence type="ECO:0000313" key="4">
    <source>
        <dbReference type="Proteomes" id="UP000198677"/>
    </source>
</evidence>
<dbReference type="OrthoDB" id="9789398at2"/>
<evidence type="ECO:0000256" key="2">
    <source>
        <dbReference type="ARBA" id="ARBA00023002"/>
    </source>
</evidence>
<dbReference type="InterPro" id="IPR036291">
    <property type="entry name" value="NAD(P)-bd_dom_sf"/>
</dbReference>
<dbReference type="Proteomes" id="UP000198677">
    <property type="component" value="Unassembled WGS sequence"/>
</dbReference>
<keyword evidence="4" id="KW-1185">Reference proteome</keyword>
<dbReference type="PANTHER" id="PTHR43943:SF2">
    <property type="entry name" value="DEHYDROGENASE_REDUCTASE 4"/>
    <property type="match status" value="1"/>
</dbReference>
<dbReference type="PROSITE" id="PS00061">
    <property type="entry name" value="ADH_SHORT"/>
    <property type="match status" value="1"/>
</dbReference>
<accession>A0A1H7Q1G1</accession>
<dbReference type="Pfam" id="PF13561">
    <property type="entry name" value="adh_short_C2"/>
    <property type="match status" value="1"/>
</dbReference>
<keyword evidence="2" id="KW-0560">Oxidoreductase</keyword>
<dbReference type="NCBIfam" id="NF005559">
    <property type="entry name" value="PRK07231.1"/>
    <property type="match status" value="1"/>
</dbReference>
<dbReference type="PRINTS" id="PR00081">
    <property type="entry name" value="GDHRDH"/>
</dbReference>
<dbReference type="AlphaFoldDB" id="A0A1H7Q1G1"/>
<sequence length="256" mass="25987">MTLTRDLQGKTALVTGASRGIGRAIAAEFLARGAAVAITARKPEPLETAAQELRAAVAGGVVLPIAGNAGDADARAEAVTRTVAELGSLDILVNNTGINPVFGSLMDADLNAVKKIFDVNVVAALGYIQQAYHAWMGEHGGAVVNLASVGGLRSTGVIAAYGASKAALIRLTEELAWQLGPKIRVNAVAPGIVKTQFAAALVAAGEDQAAAGYPMKRLGSPEDVASLVGFLVSDAASWITGETVRVDGGLLSTGSM</sequence>
<dbReference type="RefSeq" id="WP_072751988.1">
    <property type="nucleotide sequence ID" value="NZ_FOAW01000009.1"/>
</dbReference>
<evidence type="ECO:0000256" key="1">
    <source>
        <dbReference type="ARBA" id="ARBA00006484"/>
    </source>
</evidence>
<dbReference type="PANTHER" id="PTHR43943">
    <property type="entry name" value="DEHYDROGENASE/REDUCTASE (SDR FAMILY) MEMBER 4"/>
    <property type="match status" value="1"/>
</dbReference>
<gene>
    <name evidence="3" type="ORF">SAMN05444583_1092</name>
</gene>
<dbReference type="EMBL" id="FOAW01000009">
    <property type="protein sequence ID" value="SEL41793.1"/>
    <property type="molecule type" value="Genomic_DNA"/>
</dbReference>
<comment type="similarity">
    <text evidence="1">Belongs to the short-chain dehydrogenases/reductases (SDR) family.</text>
</comment>
<dbReference type="InterPro" id="IPR002347">
    <property type="entry name" value="SDR_fam"/>
</dbReference>
<name>A0A1H7Q1G1_9NOCA</name>
<dbReference type="GO" id="GO:0016491">
    <property type="term" value="F:oxidoreductase activity"/>
    <property type="evidence" value="ECO:0007669"/>
    <property type="project" value="UniProtKB-KW"/>
</dbReference>
<dbReference type="InterPro" id="IPR020904">
    <property type="entry name" value="Sc_DH/Rdtase_CS"/>
</dbReference>
<evidence type="ECO:0000313" key="3">
    <source>
        <dbReference type="EMBL" id="SEL41793.1"/>
    </source>
</evidence>
<dbReference type="FunFam" id="3.40.50.720:FF:000084">
    <property type="entry name" value="Short-chain dehydrogenase reductase"/>
    <property type="match status" value="1"/>
</dbReference>
<dbReference type="CDD" id="cd05233">
    <property type="entry name" value="SDR_c"/>
    <property type="match status" value="1"/>
</dbReference>